<keyword evidence="2" id="KW-1185">Reference proteome</keyword>
<organism evidence="1 2">
    <name type="scientific">Boeremia exigua</name>
    <dbReference type="NCBI Taxonomy" id="749465"/>
    <lineage>
        <taxon>Eukaryota</taxon>
        <taxon>Fungi</taxon>
        <taxon>Dikarya</taxon>
        <taxon>Ascomycota</taxon>
        <taxon>Pezizomycotina</taxon>
        <taxon>Dothideomycetes</taxon>
        <taxon>Pleosporomycetidae</taxon>
        <taxon>Pleosporales</taxon>
        <taxon>Pleosporineae</taxon>
        <taxon>Didymellaceae</taxon>
        <taxon>Boeremia</taxon>
    </lineage>
</organism>
<evidence type="ECO:0000313" key="1">
    <source>
        <dbReference type="EMBL" id="KAJ8118475.1"/>
    </source>
</evidence>
<proteinExistence type="predicted"/>
<dbReference type="EMBL" id="JAPHNI010000018">
    <property type="protein sequence ID" value="KAJ8118475.1"/>
    <property type="molecule type" value="Genomic_DNA"/>
</dbReference>
<protein>
    <submittedName>
        <fullName evidence="1">Uncharacterized protein</fullName>
    </submittedName>
</protein>
<evidence type="ECO:0000313" key="2">
    <source>
        <dbReference type="Proteomes" id="UP001153331"/>
    </source>
</evidence>
<name>A0ACC2ITH1_9PLEO</name>
<accession>A0ACC2ITH1</accession>
<sequence>MRFQSLFLVVSLSRCAISADPGLPMDDPTVSFWQLPPNPDTADRQSKHLPSDVDVVIIGSGITGTGVARWLLRDGSQERPLRIAMVEARQACSGATGRNAGHIRPLPWDYVVDKSIIGAADAARIARLKARHYSEYAKAAEEDLDAAGRDSAEVRAMDSIDAWFTEDSFNEIAQKLEVVKQELPDIGKEWTIISGAEAKEKTLMPGVVGIAVQSTKSGGAMWPYRFVTQMQAALLKKYPSFSLDTHTPVLNITSNAASGRSRYEVETSRGVIQTRHVIHAAGAWTPHLLGSLEKQITQARWHMGAVAAGDKIPDAGHWPALSENNSQPGGREYGLWRDHYGTLTQLPKSGLFIVGGGVAGEGEEVPPWDDHTPVEPVIASYLNGMMPTFFGYDNWGAERPATPQKYIHPGRTKALWTGVDAISWDSYPLVGALPTNVTGREIKEGTEWICGAYSGDGMPSAWMAAKGLSTAILSAEHGKANQTWPKWFPDAWKVSTERLRKPCRNSTENQCQ</sequence>
<reference evidence="1" key="1">
    <citation type="submission" date="2022-11" db="EMBL/GenBank/DDBJ databases">
        <title>Genome Sequence of Boeremia exigua.</title>
        <authorList>
            <person name="Buettner E."/>
        </authorList>
    </citation>
    <scope>NUCLEOTIDE SEQUENCE</scope>
    <source>
        <strain evidence="1">CU02</strain>
    </source>
</reference>
<dbReference type="Proteomes" id="UP001153331">
    <property type="component" value="Unassembled WGS sequence"/>
</dbReference>
<gene>
    <name evidence="1" type="ORF">OPT61_g564</name>
</gene>
<comment type="caution">
    <text evidence="1">The sequence shown here is derived from an EMBL/GenBank/DDBJ whole genome shotgun (WGS) entry which is preliminary data.</text>
</comment>